<evidence type="ECO:0000313" key="1">
    <source>
        <dbReference type="EMBL" id="MBS0967744.1"/>
    </source>
</evidence>
<accession>A0ABS5JD08</accession>
<organism evidence="1 2">
    <name type="scientific">Nissabacter archeti</name>
    <dbReference type="NCBI Taxonomy" id="1917880"/>
    <lineage>
        <taxon>Bacteria</taxon>
        <taxon>Pseudomonadati</taxon>
        <taxon>Pseudomonadota</taxon>
        <taxon>Gammaproteobacteria</taxon>
        <taxon>Enterobacterales</taxon>
        <taxon>Yersiniaceae</taxon>
        <taxon>Nissabacter</taxon>
    </lineage>
</organism>
<sequence>MTDKQPAPIGDCHIVGKAVVPEDFVKLEAEAKRLQELMVSASIECAGKQQEALSKAMEAYLEVSTPSVMLSLLQQNAELKAGRDALAVLAEERRQFIINGVEFGYIRLPDMDIDSATCVYERCLSKAVKSE</sequence>
<keyword evidence="2" id="KW-1185">Reference proteome</keyword>
<reference evidence="2" key="2">
    <citation type="submission" date="2023-07" db="EMBL/GenBank/DDBJ databases">
        <title>Genome-inferred correspondence between phylogeny and metabolic traits in the wild Drosophila gut microbiome.</title>
        <authorList>
            <person name="Bueno E."/>
            <person name="Blow F."/>
            <person name="Douglas A.E."/>
        </authorList>
    </citation>
    <scope>NUCLEOTIDE SEQUENCE [LARGE SCALE GENOMIC DNA]</scope>
    <source>
        <strain evidence="2">JGM97</strain>
    </source>
</reference>
<name>A0ABS5JD08_9GAMM</name>
<reference evidence="1 2" key="1">
    <citation type="submission" date="2020-12" db="EMBL/GenBank/DDBJ databases">
        <authorList>
            <person name="Mcmullen J.G."/>
        </authorList>
    </citation>
    <scope>NUCLEOTIDE SEQUENCE [LARGE SCALE GENOMIC DNA]</scope>
    <source>
        <strain evidence="1 2">JGM97</strain>
    </source>
</reference>
<protein>
    <submittedName>
        <fullName evidence="1">Uncharacterized protein</fullName>
    </submittedName>
</protein>
<dbReference type="RefSeq" id="WP_212588759.1">
    <property type="nucleotide sequence ID" value="NZ_JAERKB010000001.1"/>
</dbReference>
<proteinExistence type="predicted"/>
<gene>
    <name evidence="1" type="ORF">JK232_02445</name>
</gene>
<dbReference type="EMBL" id="JAERKB010000001">
    <property type="protein sequence ID" value="MBS0967744.1"/>
    <property type="molecule type" value="Genomic_DNA"/>
</dbReference>
<comment type="caution">
    <text evidence="1">The sequence shown here is derived from an EMBL/GenBank/DDBJ whole genome shotgun (WGS) entry which is preliminary data.</text>
</comment>
<evidence type="ECO:0000313" key="2">
    <source>
        <dbReference type="Proteomes" id="UP000680634"/>
    </source>
</evidence>
<dbReference type="Proteomes" id="UP000680634">
    <property type="component" value="Unassembled WGS sequence"/>
</dbReference>